<reference evidence="2 3" key="2">
    <citation type="submission" date="2009-02" db="EMBL/GenBank/DDBJ databases">
        <title>Draft genome sequence of Blautia hydrogenotrophica DSM 10507 (Ruminococcus hydrogenotrophicus DSM 10507).</title>
        <authorList>
            <person name="Sudarsanam P."/>
            <person name="Ley R."/>
            <person name="Guruge J."/>
            <person name="Turnbaugh P.J."/>
            <person name="Mahowald M."/>
            <person name="Liep D."/>
            <person name="Gordon J."/>
        </authorList>
    </citation>
    <scope>NUCLEOTIDE SEQUENCE [LARGE SCALE GENOMIC DNA]</scope>
    <source>
        <strain evidence="3">DSM 10507 / JCM 14656 / S5a33</strain>
    </source>
</reference>
<dbReference type="Gene3D" id="3.30.1330.30">
    <property type="match status" value="1"/>
</dbReference>
<protein>
    <recommendedName>
        <fullName evidence="1">Ribosomal protein eL8/eL30/eS12/Gadd45 domain-containing protein</fullName>
    </recommendedName>
</protein>
<dbReference type="AlphaFoldDB" id="C0CJA1"/>
<dbReference type="EMBL" id="ACBZ01000040">
    <property type="protein sequence ID" value="EEG50149.1"/>
    <property type="molecule type" value="Genomic_DNA"/>
</dbReference>
<organism evidence="2 3">
    <name type="scientific">Blautia hydrogenotrophica (strain DSM 10507 / JCM 14656 / S5a33)</name>
    <name type="common">Ruminococcus hydrogenotrophicus</name>
    <dbReference type="NCBI Taxonomy" id="476272"/>
    <lineage>
        <taxon>Bacteria</taxon>
        <taxon>Bacillati</taxon>
        <taxon>Bacillota</taxon>
        <taxon>Clostridia</taxon>
        <taxon>Lachnospirales</taxon>
        <taxon>Lachnospiraceae</taxon>
        <taxon>Blautia</taxon>
    </lineage>
</organism>
<feature type="domain" description="Ribosomal protein eL8/eL30/eS12/Gadd45" evidence="1">
    <location>
        <begin position="5"/>
        <end position="90"/>
    </location>
</feature>
<dbReference type="PATRIC" id="fig|476272.21.peg.3929"/>
<dbReference type="InterPro" id="IPR004038">
    <property type="entry name" value="Ribosomal_eL8/eL30/eS12/Gad45"/>
</dbReference>
<evidence type="ECO:0000313" key="2">
    <source>
        <dbReference type="EMBL" id="EEG50149.1"/>
    </source>
</evidence>
<keyword evidence="3" id="KW-1185">Reference proteome</keyword>
<comment type="caution">
    <text evidence="2">The sequence shown here is derived from an EMBL/GenBank/DDBJ whole genome shotgun (WGS) entry which is preliminary data.</text>
</comment>
<dbReference type="SUPFAM" id="SSF55315">
    <property type="entry name" value="L30e-like"/>
    <property type="match status" value="1"/>
</dbReference>
<dbReference type="RefSeq" id="WP_005946524.1">
    <property type="nucleotide sequence ID" value="NZ_CP136423.1"/>
</dbReference>
<dbReference type="InterPro" id="IPR029064">
    <property type="entry name" value="Ribosomal_eL30-like_sf"/>
</dbReference>
<proteinExistence type="predicted"/>
<sequence>MNKNKIKSLIGLATKARKVVSGEFSTEKAVRSGQAKLVVIAEDASDNTKKKFRNMCAYYQVPFEVSHTKEELGHCMGKEYRASLAVLDENFAGAILKITKDDPKY</sequence>
<dbReference type="eggNOG" id="COG1358">
    <property type="taxonomic scope" value="Bacteria"/>
</dbReference>
<evidence type="ECO:0000259" key="1">
    <source>
        <dbReference type="Pfam" id="PF01248"/>
    </source>
</evidence>
<dbReference type="Proteomes" id="UP000003100">
    <property type="component" value="Unassembled WGS sequence"/>
</dbReference>
<accession>C0CJA1</accession>
<reference evidence="2 3" key="1">
    <citation type="submission" date="2009-01" db="EMBL/GenBank/DDBJ databases">
        <authorList>
            <person name="Fulton L."/>
            <person name="Clifton S."/>
            <person name="Fulton B."/>
            <person name="Xu J."/>
            <person name="Minx P."/>
            <person name="Pepin K.H."/>
            <person name="Johnson M."/>
            <person name="Bhonagiri V."/>
            <person name="Nash W.E."/>
            <person name="Mardis E.R."/>
            <person name="Wilson R.K."/>
        </authorList>
    </citation>
    <scope>NUCLEOTIDE SEQUENCE [LARGE SCALE GENOMIC DNA]</scope>
    <source>
        <strain evidence="3">DSM 10507 / JCM 14656 / S5a33</strain>
    </source>
</reference>
<name>C0CJA1_BLAHS</name>
<dbReference type="HOGENOM" id="CLU_157804_0_0_9"/>
<gene>
    <name evidence="2" type="ORF">RUMHYD_00919</name>
</gene>
<evidence type="ECO:0000313" key="3">
    <source>
        <dbReference type="Proteomes" id="UP000003100"/>
    </source>
</evidence>
<dbReference type="Pfam" id="PF01248">
    <property type="entry name" value="Ribosomal_L7Ae"/>
    <property type="match status" value="1"/>
</dbReference>
<dbReference type="GeneID" id="86821400"/>